<comment type="caution">
    <text evidence="1">The sequence shown here is derived from an EMBL/GenBank/DDBJ whole genome shotgun (WGS) entry which is preliminary data.</text>
</comment>
<organism evidence="1 2">
    <name type="scientific">Pistacia atlantica</name>
    <dbReference type="NCBI Taxonomy" id="434234"/>
    <lineage>
        <taxon>Eukaryota</taxon>
        <taxon>Viridiplantae</taxon>
        <taxon>Streptophyta</taxon>
        <taxon>Embryophyta</taxon>
        <taxon>Tracheophyta</taxon>
        <taxon>Spermatophyta</taxon>
        <taxon>Magnoliopsida</taxon>
        <taxon>eudicotyledons</taxon>
        <taxon>Gunneridae</taxon>
        <taxon>Pentapetalae</taxon>
        <taxon>rosids</taxon>
        <taxon>malvids</taxon>
        <taxon>Sapindales</taxon>
        <taxon>Anacardiaceae</taxon>
        <taxon>Pistacia</taxon>
    </lineage>
</organism>
<sequence length="167" mass="19152">MCCEVIESKTNKIAFIGHKNSNVYIVDLCDIASKTFVFYPQKMKIYSWLWHRRLGHASINVIAKLSKRDLVHGLPKLALKKDHVCDACAKGKQTHVCFKPKNVVSTSRPLQLLHIDLCGPTRTISLGGKQYCFVIVDDYSCFTWELFLGHKKDAFKSFLHLIRKLQN</sequence>
<evidence type="ECO:0000313" key="1">
    <source>
        <dbReference type="EMBL" id="KAJ0080961.1"/>
    </source>
</evidence>
<reference evidence="2" key="1">
    <citation type="journal article" date="2023" name="G3 (Bethesda)">
        <title>Genome assembly and association tests identify interacting loci associated with vigor, precocity, and sex in interspecific pistachio rootstocks.</title>
        <authorList>
            <person name="Palmer W."/>
            <person name="Jacygrad E."/>
            <person name="Sagayaradj S."/>
            <person name="Cavanaugh K."/>
            <person name="Han R."/>
            <person name="Bertier L."/>
            <person name="Beede B."/>
            <person name="Kafkas S."/>
            <person name="Golino D."/>
            <person name="Preece J."/>
            <person name="Michelmore R."/>
        </authorList>
    </citation>
    <scope>NUCLEOTIDE SEQUENCE [LARGE SCALE GENOMIC DNA]</scope>
</reference>
<keyword evidence="2" id="KW-1185">Reference proteome</keyword>
<gene>
    <name evidence="1" type="ORF">Patl1_12252</name>
</gene>
<name>A0ACC1A3E8_9ROSI</name>
<evidence type="ECO:0000313" key="2">
    <source>
        <dbReference type="Proteomes" id="UP001164250"/>
    </source>
</evidence>
<dbReference type="Proteomes" id="UP001164250">
    <property type="component" value="Chromosome 12"/>
</dbReference>
<protein>
    <submittedName>
        <fullName evidence="1">Uncharacterized protein</fullName>
    </submittedName>
</protein>
<dbReference type="EMBL" id="CM047908">
    <property type="protein sequence ID" value="KAJ0080961.1"/>
    <property type="molecule type" value="Genomic_DNA"/>
</dbReference>
<accession>A0ACC1A3E8</accession>
<proteinExistence type="predicted"/>